<feature type="compositionally biased region" description="Polar residues" evidence="1">
    <location>
        <begin position="94"/>
        <end position="106"/>
    </location>
</feature>
<sequence length="120" mass="12778">MSAGVRYPSHESPAVTSTAQAPTLTGAGPSLWQNPVSNGDHEAKHASRQLPPPQPLQPPSQPPKQQPPPSSPQQPRLPHPAEPLDAADHASLVHHTSSSNGSTYGDSKNHSWPLRQPHLI</sequence>
<evidence type="ECO:0000313" key="2">
    <source>
        <dbReference type="EMBL" id="KAK9732925.1"/>
    </source>
</evidence>
<feature type="region of interest" description="Disordered" evidence="1">
    <location>
        <begin position="1"/>
        <end position="120"/>
    </location>
</feature>
<dbReference type="EMBL" id="JBDFQZ010000004">
    <property type="protein sequence ID" value="KAK9732925.1"/>
    <property type="molecule type" value="Genomic_DNA"/>
</dbReference>
<feature type="compositionally biased region" description="Polar residues" evidence="1">
    <location>
        <begin position="14"/>
        <end position="23"/>
    </location>
</feature>
<gene>
    <name evidence="2" type="ORF">RND81_04G032300</name>
</gene>
<dbReference type="Proteomes" id="UP001443914">
    <property type="component" value="Unassembled WGS sequence"/>
</dbReference>
<dbReference type="AlphaFoldDB" id="A0AAW1LGG2"/>
<evidence type="ECO:0000313" key="3">
    <source>
        <dbReference type="Proteomes" id="UP001443914"/>
    </source>
</evidence>
<feature type="compositionally biased region" description="Pro residues" evidence="1">
    <location>
        <begin position="50"/>
        <end position="81"/>
    </location>
</feature>
<name>A0AAW1LGG2_SAPOF</name>
<organism evidence="2 3">
    <name type="scientific">Saponaria officinalis</name>
    <name type="common">Common soapwort</name>
    <name type="synonym">Lychnis saponaria</name>
    <dbReference type="NCBI Taxonomy" id="3572"/>
    <lineage>
        <taxon>Eukaryota</taxon>
        <taxon>Viridiplantae</taxon>
        <taxon>Streptophyta</taxon>
        <taxon>Embryophyta</taxon>
        <taxon>Tracheophyta</taxon>
        <taxon>Spermatophyta</taxon>
        <taxon>Magnoliopsida</taxon>
        <taxon>eudicotyledons</taxon>
        <taxon>Gunneridae</taxon>
        <taxon>Pentapetalae</taxon>
        <taxon>Caryophyllales</taxon>
        <taxon>Caryophyllaceae</taxon>
        <taxon>Caryophylleae</taxon>
        <taxon>Saponaria</taxon>
    </lineage>
</organism>
<keyword evidence="3" id="KW-1185">Reference proteome</keyword>
<reference evidence="2" key="1">
    <citation type="submission" date="2024-03" db="EMBL/GenBank/DDBJ databases">
        <title>WGS assembly of Saponaria officinalis var. Norfolk2.</title>
        <authorList>
            <person name="Jenkins J."/>
            <person name="Shu S."/>
            <person name="Grimwood J."/>
            <person name="Barry K."/>
            <person name="Goodstein D."/>
            <person name="Schmutz J."/>
            <person name="Leebens-Mack J."/>
            <person name="Osbourn A."/>
        </authorList>
    </citation>
    <scope>NUCLEOTIDE SEQUENCE [LARGE SCALE GENOMIC DNA]</scope>
    <source>
        <strain evidence="2">JIC</strain>
    </source>
</reference>
<proteinExistence type="predicted"/>
<accession>A0AAW1LGG2</accession>
<protein>
    <submittedName>
        <fullName evidence="2">Uncharacterized protein</fullName>
    </submittedName>
</protein>
<comment type="caution">
    <text evidence="2">The sequence shown here is derived from an EMBL/GenBank/DDBJ whole genome shotgun (WGS) entry which is preliminary data.</text>
</comment>
<evidence type="ECO:0000256" key="1">
    <source>
        <dbReference type="SAM" id="MobiDB-lite"/>
    </source>
</evidence>